<sequence length="250" mass="28809">MWASLFLLLFAHTGKCLADFAFISNLDRDVEIQSCVARVIEQTFGLSRRFTYIYNDYIEYLPSAIANPIIVINARKPWSHHYNFYEAMYVIEAFDSGTLRETMKALKESTLWHPHSTREGKFVILTNEKDLASIFRAVWKFSILHVVLVVFEDGTNGKVVTSDPKTQENGCGLTPKLFDYQDCDANLAIKFLSPMRNYNQCPVFIDFHNPYDHRLKYIKPLLPVIEDVLNTTSIRVREPPSKPEMMAVGE</sequence>
<dbReference type="AlphaFoldDB" id="A0A5N4A6X0"/>
<gene>
    <name evidence="2" type="ORF">PPYR_12628</name>
</gene>
<feature type="signal peptide" evidence="1">
    <location>
        <begin position="1"/>
        <end position="18"/>
    </location>
</feature>
<keyword evidence="1" id="KW-0732">Signal</keyword>
<dbReference type="EMBL" id="VVIM01000009">
    <property type="protein sequence ID" value="KAB0793008.1"/>
    <property type="molecule type" value="Genomic_DNA"/>
</dbReference>
<evidence type="ECO:0000256" key="1">
    <source>
        <dbReference type="SAM" id="SignalP"/>
    </source>
</evidence>
<name>A0A5N4A6X0_PHOPY</name>
<reference evidence="2 3" key="1">
    <citation type="journal article" date="2018" name="Elife">
        <title>Firefly genomes illuminate parallel origins of bioluminescence in beetles.</title>
        <authorList>
            <person name="Fallon T.R."/>
            <person name="Lower S.E."/>
            <person name="Chang C.H."/>
            <person name="Bessho-Uehara M."/>
            <person name="Martin G.J."/>
            <person name="Bewick A.J."/>
            <person name="Behringer M."/>
            <person name="Debat H.J."/>
            <person name="Wong I."/>
            <person name="Day J.C."/>
            <person name="Suvorov A."/>
            <person name="Silva C.J."/>
            <person name="Stanger-Hall K.F."/>
            <person name="Hall D.W."/>
            <person name="Schmitz R.J."/>
            <person name="Nelson D.R."/>
            <person name="Lewis S.M."/>
            <person name="Shigenobu S."/>
            <person name="Bybee S.M."/>
            <person name="Larracuente A.M."/>
            <person name="Oba Y."/>
            <person name="Weng J.K."/>
        </authorList>
    </citation>
    <scope>NUCLEOTIDE SEQUENCE [LARGE SCALE GENOMIC DNA]</scope>
    <source>
        <strain evidence="2">1611_PpyrPB1</strain>
        <tissue evidence="2">Whole body</tissue>
    </source>
</reference>
<organism evidence="2 3">
    <name type="scientific">Photinus pyralis</name>
    <name type="common">Common eastern firefly</name>
    <name type="synonym">Lampyris pyralis</name>
    <dbReference type="NCBI Taxonomy" id="7054"/>
    <lineage>
        <taxon>Eukaryota</taxon>
        <taxon>Metazoa</taxon>
        <taxon>Ecdysozoa</taxon>
        <taxon>Arthropoda</taxon>
        <taxon>Hexapoda</taxon>
        <taxon>Insecta</taxon>
        <taxon>Pterygota</taxon>
        <taxon>Neoptera</taxon>
        <taxon>Endopterygota</taxon>
        <taxon>Coleoptera</taxon>
        <taxon>Polyphaga</taxon>
        <taxon>Elateriformia</taxon>
        <taxon>Elateroidea</taxon>
        <taxon>Lampyridae</taxon>
        <taxon>Lampyrinae</taxon>
        <taxon>Photinus</taxon>
    </lineage>
</organism>
<comment type="caution">
    <text evidence="2">The sequence shown here is derived from an EMBL/GenBank/DDBJ whole genome shotgun (WGS) entry which is preliminary data.</text>
</comment>
<evidence type="ECO:0000313" key="3">
    <source>
        <dbReference type="Proteomes" id="UP000327044"/>
    </source>
</evidence>
<dbReference type="Proteomes" id="UP000327044">
    <property type="component" value="Unassembled WGS sequence"/>
</dbReference>
<proteinExistence type="predicted"/>
<dbReference type="InParanoid" id="A0A5N4A6X0"/>
<accession>A0A5N4A6X0</accession>
<feature type="chain" id="PRO_5024452344" evidence="1">
    <location>
        <begin position="19"/>
        <end position="250"/>
    </location>
</feature>
<evidence type="ECO:0000313" key="2">
    <source>
        <dbReference type="EMBL" id="KAB0793008.1"/>
    </source>
</evidence>
<keyword evidence="3" id="KW-1185">Reference proteome</keyword>
<protein>
    <submittedName>
        <fullName evidence="2">Uncharacterized protein</fullName>
    </submittedName>
</protein>